<dbReference type="GO" id="GO:0000139">
    <property type="term" value="C:Golgi membrane"/>
    <property type="evidence" value="ECO:0000318"/>
    <property type="project" value="GO_Central"/>
</dbReference>
<dbReference type="EMBL" id="KE651167">
    <property type="protein sequence ID" value="EEB08134.1"/>
    <property type="molecule type" value="Genomic_DNA"/>
</dbReference>
<dbReference type="PANTHER" id="PTHR46395:SF1">
    <property type="entry name" value="ADP-RIBOSYLATION FACTOR GTPASE-ACTIVATING PROTEIN 1"/>
    <property type="match status" value="1"/>
</dbReference>
<dbReference type="InterPro" id="IPR038508">
    <property type="entry name" value="ArfGAP_dom_sf"/>
</dbReference>
<dbReference type="PRINTS" id="PR00405">
    <property type="entry name" value="REVINTRACTNG"/>
</dbReference>
<dbReference type="OrthoDB" id="983479at2759"/>
<dbReference type="STRING" id="402676.B6K3S7"/>
<dbReference type="VEuPathDB" id="FungiDB:SJAG_03268"/>
<evidence type="ECO:0000256" key="2">
    <source>
        <dbReference type="ARBA" id="ARBA00022723"/>
    </source>
</evidence>
<dbReference type="GO" id="GO:0032012">
    <property type="term" value="P:regulation of ARF protein signal transduction"/>
    <property type="evidence" value="ECO:0000318"/>
    <property type="project" value="GO_Central"/>
</dbReference>
<sequence length="305" mass="33631">MSSSKALDSIIQQSGNKKCFDCGTPNPQWASANLGIFICLDCSGQHRGLGVEKSFVRSVTMDNWTERQIKCVELGGNDAARKFLNDYPEFVNAKSIKEKYNTEAAEDYREKLAALVDGKEWSKEESRRARAAKQSSMNTSATSSSDSNETTFLSKEETERYFAHLGSINANRPDHLPPSQGGKFTGFGNTAPAASNEGQGFLDTWKSDPLAALNKGWSVFSSSVATQAKSVKDNYIQPGLQKVQSPEFRDETVNAIHTFTNKLETSTKTTFSRIRSLWGNNSTTQATENKQESKPATPQNAHKMD</sequence>
<dbReference type="Pfam" id="PF01412">
    <property type="entry name" value="ArfGap"/>
    <property type="match status" value="1"/>
</dbReference>
<evidence type="ECO:0000256" key="3">
    <source>
        <dbReference type="ARBA" id="ARBA00022771"/>
    </source>
</evidence>
<dbReference type="HOGENOM" id="CLU_044516_2_0_1"/>
<keyword evidence="3 5" id="KW-0863">Zinc-finger</keyword>
<dbReference type="AlphaFoldDB" id="B6K3S7"/>
<protein>
    <submittedName>
        <fullName evidence="8">GTPase activating protein</fullName>
    </submittedName>
</protein>
<evidence type="ECO:0000313" key="9">
    <source>
        <dbReference type="Proteomes" id="UP000001744"/>
    </source>
</evidence>
<evidence type="ECO:0000256" key="6">
    <source>
        <dbReference type="SAM" id="MobiDB-lite"/>
    </source>
</evidence>
<organism evidence="8 9">
    <name type="scientific">Schizosaccharomyces japonicus (strain yFS275 / FY16936)</name>
    <name type="common">Fission yeast</name>
    <dbReference type="NCBI Taxonomy" id="402676"/>
    <lineage>
        <taxon>Eukaryota</taxon>
        <taxon>Fungi</taxon>
        <taxon>Dikarya</taxon>
        <taxon>Ascomycota</taxon>
        <taxon>Taphrinomycotina</taxon>
        <taxon>Schizosaccharomycetes</taxon>
        <taxon>Schizosaccharomycetales</taxon>
        <taxon>Schizosaccharomycetaceae</taxon>
        <taxon>Schizosaccharomyces</taxon>
    </lineage>
</organism>
<evidence type="ECO:0000313" key="8">
    <source>
        <dbReference type="EMBL" id="EEB08134.1"/>
    </source>
</evidence>
<gene>
    <name evidence="8" type="ORF">SJAG_03268</name>
</gene>
<dbReference type="eggNOG" id="KOG0704">
    <property type="taxonomic scope" value="Eukaryota"/>
</dbReference>
<dbReference type="GO" id="GO:0030100">
    <property type="term" value="P:regulation of endocytosis"/>
    <property type="evidence" value="ECO:0000318"/>
    <property type="project" value="GO_Central"/>
</dbReference>
<feature type="domain" description="Arf-GAP" evidence="7">
    <location>
        <begin position="4"/>
        <end position="121"/>
    </location>
</feature>
<feature type="region of interest" description="Disordered" evidence="6">
    <location>
        <begin position="275"/>
        <end position="305"/>
    </location>
</feature>
<dbReference type="Gene3D" id="1.10.220.150">
    <property type="entry name" value="Arf GTPase activating protein"/>
    <property type="match status" value="1"/>
</dbReference>
<evidence type="ECO:0000256" key="4">
    <source>
        <dbReference type="ARBA" id="ARBA00022833"/>
    </source>
</evidence>
<keyword evidence="2" id="KW-0479">Metal-binding</keyword>
<dbReference type="CDD" id="cd08830">
    <property type="entry name" value="ArfGap_ArfGap1"/>
    <property type="match status" value="1"/>
</dbReference>
<evidence type="ECO:0000256" key="5">
    <source>
        <dbReference type="PROSITE-ProRule" id="PRU00288"/>
    </source>
</evidence>
<dbReference type="InterPro" id="IPR037278">
    <property type="entry name" value="ARFGAP/RecO"/>
</dbReference>
<reference evidence="8 9" key="1">
    <citation type="journal article" date="2011" name="Science">
        <title>Comparative functional genomics of the fission yeasts.</title>
        <authorList>
            <person name="Rhind N."/>
            <person name="Chen Z."/>
            <person name="Yassour M."/>
            <person name="Thompson D.A."/>
            <person name="Haas B.J."/>
            <person name="Habib N."/>
            <person name="Wapinski I."/>
            <person name="Roy S."/>
            <person name="Lin M.F."/>
            <person name="Heiman D.I."/>
            <person name="Young S.K."/>
            <person name="Furuya K."/>
            <person name="Guo Y."/>
            <person name="Pidoux A."/>
            <person name="Chen H.M."/>
            <person name="Robbertse B."/>
            <person name="Goldberg J.M."/>
            <person name="Aoki K."/>
            <person name="Bayne E.H."/>
            <person name="Berlin A.M."/>
            <person name="Desjardins C.A."/>
            <person name="Dobbs E."/>
            <person name="Dukaj L."/>
            <person name="Fan L."/>
            <person name="FitzGerald M.G."/>
            <person name="French C."/>
            <person name="Gujja S."/>
            <person name="Hansen K."/>
            <person name="Keifenheim D."/>
            <person name="Levin J.Z."/>
            <person name="Mosher R.A."/>
            <person name="Mueller C.A."/>
            <person name="Pfiffner J."/>
            <person name="Priest M."/>
            <person name="Russ C."/>
            <person name="Smialowska A."/>
            <person name="Swoboda P."/>
            <person name="Sykes S.M."/>
            <person name="Vaughn M."/>
            <person name="Vengrova S."/>
            <person name="Yoder R."/>
            <person name="Zeng Q."/>
            <person name="Allshire R."/>
            <person name="Baulcombe D."/>
            <person name="Birren B.W."/>
            <person name="Brown W."/>
            <person name="Ekwall K."/>
            <person name="Kellis M."/>
            <person name="Leatherwood J."/>
            <person name="Levin H."/>
            <person name="Margalit H."/>
            <person name="Martienssen R."/>
            <person name="Nieduszynski C.A."/>
            <person name="Spatafora J.W."/>
            <person name="Friedman N."/>
            <person name="Dalgaard J.Z."/>
            <person name="Baumann P."/>
            <person name="Niki H."/>
            <person name="Regev A."/>
            <person name="Nusbaum C."/>
        </authorList>
    </citation>
    <scope>NUCLEOTIDE SEQUENCE [LARGE SCALE GENOMIC DNA]</scope>
    <source>
        <strain evidence="9">yFS275 / FY16936</strain>
    </source>
</reference>
<proteinExistence type="predicted"/>
<dbReference type="RefSeq" id="XP_002174427.1">
    <property type="nucleotide sequence ID" value="XM_002174391.2"/>
</dbReference>
<dbReference type="SMART" id="SM00105">
    <property type="entry name" value="ArfGap"/>
    <property type="match status" value="1"/>
</dbReference>
<dbReference type="Proteomes" id="UP000001744">
    <property type="component" value="Unassembled WGS sequence"/>
</dbReference>
<dbReference type="OMA" id="MWEIDPE"/>
<dbReference type="InterPro" id="IPR001164">
    <property type="entry name" value="ArfGAP_dom"/>
</dbReference>
<evidence type="ECO:0000256" key="1">
    <source>
        <dbReference type="ARBA" id="ARBA00022468"/>
    </source>
</evidence>
<dbReference type="SUPFAM" id="SSF57863">
    <property type="entry name" value="ArfGap/RecO-like zinc finger"/>
    <property type="match status" value="1"/>
</dbReference>
<evidence type="ECO:0000259" key="7">
    <source>
        <dbReference type="PROSITE" id="PS50115"/>
    </source>
</evidence>
<feature type="region of interest" description="Disordered" evidence="6">
    <location>
        <begin position="123"/>
        <end position="151"/>
    </location>
</feature>
<dbReference type="GO" id="GO:0008270">
    <property type="term" value="F:zinc ion binding"/>
    <property type="evidence" value="ECO:0007669"/>
    <property type="project" value="UniProtKB-KW"/>
</dbReference>
<feature type="compositionally biased region" description="Low complexity" evidence="6">
    <location>
        <begin position="135"/>
        <end position="151"/>
    </location>
</feature>
<dbReference type="PROSITE" id="PS50115">
    <property type="entry name" value="ARFGAP"/>
    <property type="match status" value="1"/>
</dbReference>
<name>B6K3S7_SCHJY</name>
<dbReference type="FunFam" id="1.10.220.150:FF:000014">
    <property type="entry name" value="ADP-ribosylation factor GTPase-activating protein"/>
    <property type="match status" value="1"/>
</dbReference>
<dbReference type="JaponicusDB" id="SJAG_03268"/>
<keyword evidence="9" id="KW-1185">Reference proteome</keyword>
<keyword evidence="1" id="KW-0343">GTPase activation</keyword>
<keyword evidence="4" id="KW-0862">Zinc</keyword>
<dbReference type="GeneID" id="7052437"/>
<dbReference type="GO" id="GO:0005096">
    <property type="term" value="F:GTPase activator activity"/>
    <property type="evidence" value="ECO:0000318"/>
    <property type="project" value="GO_Central"/>
</dbReference>
<accession>B6K3S7</accession>
<dbReference type="PANTHER" id="PTHR46395">
    <property type="entry name" value="ADP-RIBOSYLATION FACTOR GTPASE-ACTIVATING PROTEIN 1"/>
    <property type="match status" value="1"/>
</dbReference>